<dbReference type="Proteomes" id="UP001590951">
    <property type="component" value="Unassembled WGS sequence"/>
</dbReference>
<name>A0ABR4B010_9LECA</name>
<keyword evidence="3" id="KW-1185">Reference proteome</keyword>
<proteinExistence type="predicted"/>
<accession>A0ABR4B010</accession>
<dbReference type="EMBL" id="JBHFEH010000048">
    <property type="protein sequence ID" value="KAL2050391.1"/>
    <property type="molecule type" value="Genomic_DNA"/>
</dbReference>
<evidence type="ECO:0000313" key="3">
    <source>
        <dbReference type="Proteomes" id="UP001590951"/>
    </source>
</evidence>
<gene>
    <name evidence="2" type="ORF">ABVK25_009363</name>
</gene>
<evidence type="ECO:0000313" key="2">
    <source>
        <dbReference type="EMBL" id="KAL2050391.1"/>
    </source>
</evidence>
<evidence type="ECO:0000256" key="1">
    <source>
        <dbReference type="SAM" id="MobiDB-lite"/>
    </source>
</evidence>
<feature type="region of interest" description="Disordered" evidence="1">
    <location>
        <begin position="64"/>
        <end position="87"/>
    </location>
</feature>
<reference evidence="2 3" key="1">
    <citation type="submission" date="2024-09" db="EMBL/GenBank/DDBJ databases">
        <title>Rethinking Asexuality: The Enigmatic Case of Functional Sexual Genes in Lepraria (Stereocaulaceae).</title>
        <authorList>
            <person name="Doellman M."/>
            <person name="Sun Y."/>
            <person name="Barcenas-Pena A."/>
            <person name="Lumbsch H.T."/>
            <person name="Grewe F."/>
        </authorList>
    </citation>
    <scope>NUCLEOTIDE SEQUENCE [LARGE SCALE GENOMIC DNA]</scope>
    <source>
        <strain evidence="2 3">Grewe 0041</strain>
    </source>
</reference>
<protein>
    <submittedName>
        <fullName evidence="2">Uncharacterized protein</fullName>
    </submittedName>
</protein>
<sequence>MTICLIRHITSHGSELANRDQYHMDDSRSQFRNNLRLLPVMTPLYRHIPLIVSFLPSTLRTKTGGHSAMERSPWPKRLSGPHHAPEPPLPMGRWRAWRELGEESNEDLQGLYYLDGLEEWGRAFSPLDGAVTGAEMNRGLMAYDG</sequence>
<comment type="caution">
    <text evidence="2">The sequence shown here is derived from an EMBL/GenBank/DDBJ whole genome shotgun (WGS) entry which is preliminary data.</text>
</comment>
<organism evidence="2 3">
    <name type="scientific">Lepraria finkii</name>
    <dbReference type="NCBI Taxonomy" id="1340010"/>
    <lineage>
        <taxon>Eukaryota</taxon>
        <taxon>Fungi</taxon>
        <taxon>Dikarya</taxon>
        <taxon>Ascomycota</taxon>
        <taxon>Pezizomycotina</taxon>
        <taxon>Lecanoromycetes</taxon>
        <taxon>OSLEUM clade</taxon>
        <taxon>Lecanoromycetidae</taxon>
        <taxon>Lecanorales</taxon>
        <taxon>Lecanorineae</taxon>
        <taxon>Stereocaulaceae</taxon>
        <taxon>Lepraria</taxon>
    </lineage>
</organism>